<dbReference type="Pfam" id="PF00593">
    <property type="entry name" value="TonB_dep_Rec_b-barrel"/>
    <property type="match status" value="1"/>
</dbReference>
<protein>
    <submittedName>
        <fullName evidence="16">Iron complex outermembrane recepter protein</fullName>
    </submittedName>
</protein>
<dbReference type="CDD" id="cd01347">
    <property type="entry name" value="ligand_gated_channel"/>
    <property type="match status" value="1"/>
</dbReference>
<dbReference type="GO" id="GO:0009279">
    <property type="term" value="C:cell outer membrane"/>
    <property type="evidence" value="ECO:0007669"/>
    <property type="project" value="UniProtKB-SubCell"/>
</dbReference>
<evidence type="ECO:0000256" key="4">
    <source>
        <dbReference type="ARBA" id="ARBA00022496"/>
    </source>
</evidence>
<comment type="similarity">
    <text evidence="12 13">Belongs to the TonB-dependent receptor family.</text>
</comment>
<dbReference type="Pfam" id="PF07715">
    <property type="entry name" value="Plug"/>
    <property type="match status" value="1"/>
</dbReference>
<dbReference type="InterPro" id="IPR039426">
    <property type="entry name" value="TonB-dep_rcpt-like"/>
</dbReference>
<keyword evidence="4" id="KW-0410">Iron transport</keyword>
<dbReference type="InterPro" id="IPR012910">
    <property type="entry name" value="Plug_dom"/>
</dbReference>
<dbReference type="SUPFAM" id="SSF49464">
    <property type="entry name" value="Carboxypeptidase regulatory domain-like"/>
    <property type="match status" value="1"/>
</dbReference>
<dbReference type="InterPro" id="IPR010917">
    <property type="entry name" value="TonB_rcpt_CS"/>
</dbReference>
<keyword evidence="10 12" id="KW-0472">Membrane</keyword>
<dbReference type="InterPro" id="IPR000531">
    <property type="entry name" value="Beta-barrel_TonB"/>
</dbReference>
<evidence type="ECO:0000256" key="2">
    <source>
        <dbReference type="ARBA" id="ARBA00022448"/>
    </source>
</evidence>
<feature type="domain" description="TonB-dependent receptor plug" evidence="15">
    <location>
        <begin position="150"/>
        <end position="255"/>
    </location>
</feature>
<dbReference type="AlphaFoldDB" id="A0A1I2ARZ3"/>
<sequence>MCRHEQFVSVVCKQHYLTFGTDSYFVILTMLLSDLMKLLYTIFILLFSITTFAQTLDGTIKTQSGEPVPLANISVLNSTKGTTSDKQGRFTLILAEGNYQLSISAIGFATQFKNLTITNNAPINLMIRLQVASQQLNEVMVTADNKQQDVQKVPAAITVLGAKQIRDYRLWDITNLTAIAPNLFTVEHGNSTSSNFFNIRGVMGFSNEQAVATYVDGVYQFDYFSAPPLFNDIQSIEILRGPQGTLYGRNAFGGVVNITTKQPGNTPSGYFEATFGNYGQQRYTASLSSPIVANKLFASGSFTYNHRGSIYYNEFTKSGFDRREDYSGNFNLRYLPSANWSLALNAKLENDNDRGSFPWLGSIEEVFAKPYQVNTNNTNVERRKNFNTSLAANYYGKHFNFTSVSSYIDWHAYYEGKGVDYDFTPLDALSTAPDQRQHIFSQEIRFASPSASQSQLKWVAGAYGFTQNTHMNAPTFFGPDYVLLDPKATNAPFTSTSLSRGNNKGYAFFGQATYAITDKLDFTAGIRYDHETRSLNQYTDYEKDPDPVVSSPKQYYKADFNAVTPKFVLSYKLKDNMLLYGSYARGFRAGGLNTNATDPAQVPYQPEHSDNYEIGWKNMLWNNKMKLNLTAFYLEQHNQQISTAMDGINALILNVGEMHNKGVELELTVLPVKGLQIDWNASYSHARYTSLLLYSADAGAVVDFKGNKPINTPPVSSMLAAQYSYDFAGSKHNLSAFIRGEYRYLGSYEFDFINDKNQSAYSLFNSKAGISTIHFELNFWARNITDKKYIAYGSFNSFLLGSPRTYGTTLIAKF</sequence>
<evidence type="ECO:0000256" key="6">
    <source>
        <dbReference type="ARBA" id="ARBA00022729"/>
    </source>
</evidence>
<dbReference type="GO" id="GO:0006826">
    <property type="term" value="P:iron ion transport"/>
    <property type="evidence" value="ECO:0007669"/>
    <property type="project" value="UniProtKB-KW"/>
</dbReference>
<evidence type="ECO:0000256" key="3">
    <source>
        <dbReference type="ARBA" id="ARBA00022452"/>
    </source>
</evidence>
<evidence type="ECO:0000259" key="15">
    <source>
        <dbReference type="Pfam" id="PF07715"/>
    </source>
</evidence>
<accession>A0A1I2ARZ3</accession>
<evidence type="ECO:0000256" key="5">
    <source>
        <dbReference type="ARBA" id="ARBA00022692"/>
    </source>
</evidence>
<keyword evidence="2 12" id="KW-0813">Transport</keyword>
<evidence type="ECO:0000256" key="8">
    <source>
        <dbReference type="ARBA" id="ARBA00023065"/>
    </source>
</evidence>
<evidence type="ECO:0000259" key="14">
    <source>
        <dbReference type="Pfam" id="PF00593"/>
    </source>
</evidence>
<evidence type="ECO:0000313" key="17">
    <source>
        <dbReference type="Proteomes" id="UP000183129"/>
    </source>
</evidence>
<proteinExistence type="inferred from homology"/>
<feature type="domain" description="TonB-dependent receptor-like beta-barrel" evidence="14">
    <location>
        <begin position="376"/>
        <end position="784"/>
    </location>
</feature>
<reference evidence="16 17" key="1">
    <citation type="submission" date="2016-10" db="EMBL/GenBank/DDBJ databases">
        <authorList>
            <person name="de Groot N.N."/>
        </authorList>
    </citation>
    <scope>NUCLEOTIDE SEQUENCE [LARGE SCALE GENOMIC DNA]</scope>
    <source>
        <strain evidence="16 17">ATCC 51969</strain>
    </source>
</reference>
<evidence type="ECO:0000256" key="11">
    <source>
        <dbReference type="ARBA" id="ARBA00023237"/>
    </source>
</evidence>
<keyword evidence="5 12" id="KW-0812">Transmembrane</keyword>
<dbReference type="InterPro" id="IPR008969">
    <property type="entry name" value="CarboxyPept-like_regulatory"/>
</dbReference>
<dbReference type="Gene3D" id="2.60.40.1120">
    <property type="entry name" value="Carboxypeptidase-like, regulatory domain"/>
    <property type="match status" value="1"/>
</dbReference>
<comment type="subcellular location">
    <subcellularLocation>
        <location evidence="1 12">Cell outer membrane</location>
        <topology evidence="1 12">Multi-pass membrane protein</topology>
    </subcellularLocation>
</comment>
<name>A0A1I2ARZ3_9SPHI</name>
<dbReference type="PROSITE" id="PS52016">
    <property type="entry name" value="TONB_DEPENDENT_REC_3"/>
    <property type="match status" value="1"/>
</dbReference>
<evidence type="ECO:0000256" key="9">
    <source>
        <dbReference type="ARBA" id="ARBA00023077"/>
    </source>
</evidence>
<evidence type="ECO:0000313" key="16">
    <source>
        <dbReference type="EMBL" id="SFE46741.1"/>
    </source>
</evidence>
<dbReference type="InterPro" id="IPR036942">
    <property type="entry name" value="Beta-barrel_TonB_sf"/>
</dbReference>
<keyword evidence="6" id="KW-0732">Signal</keyword>
<evidence type="ECO:0000256" key="12">
    <source>
        <dbReference type="PROSITE-ProRule" id="PRU01360"/>
    </source>
</evidence>
<dbReference type="SUPFAM" id="SSF56935">
    <property type="entry name" value="Porins"/>
    <property type="match status" value="1"/>
</dbReference>
<gene>
    <name evidence="16" type="ORF">SAMN03003324_00578</name>
</gene>
<evidence type="ECO:0000256" key="10">
    <source>
        <dbReference type="ARBA" id="ARBA00023136"/>
    </source>
</evidence>
<dbReference type="PANTHER" id="PTHR32552:SF81">
    <property type="entry name" value="TONB-DEPENDENT OUTER MEMBRANE RECEPTOR"/>
    <property type="match status" value="1"/>
</dbReference>
<keyword evidence="8" id="KW-0406">Ion transport</keyword>
<dbReference type="Pfam" id="PF13715">
    <property type="entry name" value="CarbopepD_reg_2"/>
    <property type="match status" value="1"/>
</dbReference>
<dbReference type="EMBL" id="FONS01000001">
    <property type="protein sequence ID" value="SFE46741.1"/>
    <property type="molecule type" value="Genomic_DNA"/>
</dbReference>
<keyword evidence="11 12" id="KW-0998">Cell outer membrane</keyword>
<keyword evidence="3 12" id="KW-1134">Transmembrane beta strand</keyword>
<keyword evidence="7" id="KW-0408">Iron</keyword>
<dbReference type="PANTHER" id="PTHR32552">
    <property type="entry name" value="FERRICHROME IRON RECEPTOR-RELATED"/>
    <property type="match status" value="1"/>
</dbReference>
<dbReference type="Gene3D" id="2.40.170.20">
    <property type="entry name" value="TonB-dependent receptor, beta-barrel domain"/>
    <property type="match status" value="1"/>
</dbReference>
<organism evidence="16 17">
    <name type="scientific">Pedobacter antarcticus</name>
    <dbReference type="NCBI Taxonomy" id="34086"/>
    <lineage>
        <taxon>Bacteria</taxon>
        <taxon>Pseudomonadati</taxon>
        <taxon>Bacteroidota</taxon>
        <taxon>Sphingobacteriia</taxon>
        <taxon>Sphingobacteriales</taxon>
        <taxon>Sphingobacteriaceae</taxon>
        <taxon>Pedobacter</taxon>
    </lineage>
</organism>
<keyword evidence="9 13" id="KW-0798">TonB box</keyword>
<evidence type="ECO:0000256" key="13">
    <source>
        <dbReference type="RuleBase" id="RU003357"/>
    </source>
</evidence>
<dbReference type="PROSITE" id="PS01156">
    <property type="entry name" value="TONB_DEPENDENT_REC_2"/>
    <property type="match status" value="1"/>
</dbReference>
<evidence type="ECO:0000256" key="7">
    <source>
        <dbReference type="ARBA" id="ARBA00023004"/>
    </source>
</evidence>
<dbReference type="Proteomes" id="UP000183129">
    <property type="component" value="Unassembled WGS sequence"/>
</dbReference>
<evidence type="ECO:0000256" key="1">
    <source>
        <dbReference type="ARBA" id="ARBA00004571"/>
    </source>
</evidence>